<proteinExistence type="predicted"/>
<organism evidence="3 4">
    <name type="scientific">Branchiostoma lanceolatum</name>
    <name type="common">Common lancelet</name>
    <name type="synonym">Amphioxus lanceolatum</name>
    <dbReference type="NCBI Taxonomy" id="7740"/>
    <lineage>
        <taxon>Eukaryota</taxon>
        <taxon>Metazoa</taxon>
        <taxon>Chordata</taxon>
        <taxon>Cephalochordata</taxon>
        <taxon>Leptocardii</taxon>
        <taxon>Amphioxiformes</taxon>
        <taxon>Branchiostomatidae</taxon>
        <taxon>Branchiostoma</taxon>
    </lineage>
</organism>
<gene>
    <name evidence="3" type="primary">Hypp1213</name>
    <name evidence="3" type="ORF">BLAG_LOCUS13342</name>
</gene>
<dbReference type="PANTHER" id="PTHR46928">
    <property type="entry name" value="MESENCHYME-SPECIFIC CELL SURFACE GLYCOPROTEIN"/>
    <property type="match status" value="1"/>
</dbReference>
<evidence type="ECO:0000313" key="3">
    <source>
        <dbReference type="EMBL" id="CAH1253652.1"/>
    </source>
</evidence>
<reference evidence="3" key="1">
    <citation type="submission" date="2022-01" db="EMBL/GenBank/DDBJ databases">
        <authorList>
            <person name="Braso-Vives M."/>
        </authorList>
    </citation>
    <scope>NUCLEOTIDE SEQUENCE</scope>
</reference>
<dbReference type="OrthoDB" id="425936at2759"/>
<accession>A0A8J9ZFI3</accession>
<feature type="domain" description="Choice-of-anchor I" evidence="2">
    <location>
        <begin position="22"/>
        <end position="275"/>
    </location>
</feature>
<sequence>MPRVLDQDGQAEFAMGDRGAVEKFSYDSEQYRVYAAGKAGILNVIDISAPSTPRVLHRQKLPGEAIAIDLCGAHLAVTLTGQSYVDSGKVLVFRKYIDGQTSMEPVQDMPVGTRPDSVKFTKDCRRLVVGNEAPAGEDLSGNFVDPEGSVMVIDFGSEDIGSVIDPDVRTADFRKFDALGEFYQSFGVRWLLKDLTVSSSTQTIPSIFTNSSFYQTLEPESITLNEDESKAYICLQTNNAIAVLDMATATFDNLYPLGTKYWGVSSLDASDDDGVDLLSSSFSSERLKEAISKDKELGCLRFSSVDGLDPTEPSKLYRLHTFGGRGVSIFRADDMSLVWDSGDDLERMEAKFYPEIFNSRYNDRGDERPTDQFDDRSCKRGTEPQSLTVGRLGNSTILFVAAQKTGSVFIYSLDAGEGITPTFQSVYWGGRADLTWEEAYQARQVGDTDVEDMSFVPGDKSPNGKPLLLVGGTSSGTVSIYEVMESAATTTGTTDLYLSLTTILCLLVIRG</sequence>
<dbReference type="Pfam" id="PF22494">
    <property type="entry name" value="choice_anch_I"/>
    <property type="match status" value="2"/>
</dbReference>
<evidence type="ECO:0000313" key="4">
    <source>
        <dbReference type="Proteomes" id="UP000838412"/>
    </source>
</evidence>
<feature type="domain" description="Choice-of-anchor I" evidence="2">
    <location>
        <begin position="291"/>
        <end position="483"/>
    </location>
</feature>
<dbReference type="AlphaFoldDB" id="A0A8J9ZFI3"/>
<dbReference type="EMBL" id="OV696687">
    <property type="protein sequence ID" value="CAH1253652.1"/>
    <property type="molecule type" value="Genomic_DNA"/>
</dbReference>
<dbReference type="InterPro" id="IPR052956">
    <property type="entry name" value="Mesenchyme-surface_protein"/>
</dbReference>
<feature type="region of interest" description="Disordered" evidence="1">
    <location>
        <begin position="363"/>
        <end position="382"/>
    </location>
</feature>
<dbReference type="InterPro" id="IPR015943">
    <property type="entry name" value="WD40/YVTN_repeat-like_dom_sf"/>
</dbReference>
<keyword evidence="4" id="KW-1185">Reference proteome</keyword>
<evidence type="ECO:0000259" key="2">
    <source>
        <dbReference type="Pfam" id="PF22494"/>
    </source>
</evidence>
<evidence type="ECO:0000256" key="1">
    <source>
        <dbReference type="SAM" id="MobiDB-lite"/>
    </source>
</evidence>
<name>A0A8J9ZFI3_BRALA</name>
<protein>
    <submittedName>
        <fullName evidence="3">Hypp1213 protein</fullName>
    </submittedName>
</protein>
<dbReference type="PANTHER" id="PTHR46928:SF1">
    <property type="entry name" value="MESENCHYME-SPECIFIC CELL SURFACE GLYCOPROTEIN"/>
    <property type="match status" value="1"/>
</dbReference>
<dbReference type="Gene3D" id="2.130.10.10">
    <property type="entry name" value="YVTN repeat-like/Quinoprotein amine dehydrogenase"/>
    <property type="match status" value="1"/>
</dbReference>
<dbReference type="Proteomes" id="UP000838412">
    <property type="component" value="Chromosome 2"/>
</dbReference>
<dbReference type="InterPro" id="IPR055188">
    <property type="entry name" value="Choice_anch_I"/>
</dbReference>
<dbReference type="SUPFAM" id="SSF75011">
    <property type="entry name" value="3-carboxy-cis,cis-mucoante lactonizing enzyme"/>
    <property type="match status" value="1"/>
</dbReference>